<reference evidence="1 2" key="1">
    <citation type="journal article" date="2014" name="Am. J. Bot.">
        <title>Genome assembly and annotation for red clover (Trifolium pratense; Fabaceae).</title>
        <authorList>
            <person name="Istvanek J."/>
            <person name="Jaros M."/>
            <person name="Krenek A."/>
            <person name="Repkova J."/>
        </authorList>
    </citation>
    <scope>NUCLEOTIDE SEQUENCE [LARGE SCALE GENOMIC DNA]</scope>
    <source>
        <strain evidence="2">cv. Tatra</strain>
        <tissue evidence="1">Young leaves</tissue>
    </source>
</reference>
<evidence type="ECO:0000313" key="2">
    <source>
        <dbReference type="Proteomes" id="UP000236291"/>
    </source>
</evidence>
<name>A0A2K3MPF6_TRIPR</name>
<organism evidence="1 2">
    <name type="scientific">Trifolium pratense</name>
    <name type="common">Red clover</name>
    <dbReference type="NCBI Taxonomy" id="57577"/>
    <lineage>
        <taxon>Eukaryota</taxon>
        <taxon>Viridiplantae</taxon>
        <taxon>Streptophyta</taxon>
        <taxon>Embryophyta</taxon>
        <taxon>Tracheophyta</taxon>
        <taxon>Spermatophyta</taxon>
        <taxon>Magnoliopsida</taxon>
        <taxon>eudicotyledons</taxon>
        <taxon>Gunneridae</taxon>
        <taxon>Pentapetalae</taxon>
        <taxon>rosids</taxon>
        <taxon>fabids</taxon>
        <taxon>Fabales</taxon>
        <taxon>Fabaceae</taxon>
        <taxon>Papilionoideae</taxon>
        <taxon>50 kb inversion clade</taxon>
        <taxon>NPAAA clade</taxon>
        <taxon>Hologalegina</taxon>
        <taxon>IRL clade</taxon>
        <taxon>Trifolieae</taxon>
        <taxon>Trifolium</taxon>
    </lineage>
</organism>
<feature type="non-terminal residue" evidence="1">
    <location>
        <position position="1"/>
    </location>
</feature>
<comment type="caution">
    <text evidence="1">The sequence shown here is derived from an EMBL/GenBank/DDBJ whole genome shotgun (WGS) entry which is preliminary data.</text>
</comment>
<protein>
    <submittedName>
        <fullName evidence="1">Uncharacterized protein</fullName>
    </submittedName>
</protein>
<gene>
    <name evidence="1" type="ORF">L195_g015828</name>
</gene>
<dbReference type="EMBL" id="ASHM01010820">
    <property type="protein sequence ID" value="PNX92687.1"/>
    <property type="molecule type" value="Genomic_DNA"/>
</dbReference>
<evidence type="ECO:0000313" key="1">
    <source>
        <dbReference type="EMBL" id="PNX92687.1"/>
    </source>
</evidence>
<sequence length="56" mass="6001">SACLAAAYAIASCAALCSLRARFQSQRLVRSLVLKHHTPHLLLACQNVGIPAIFKP</sequence>
<dbReference type="AlphaFoldDB" id="A0A2K3MPF6"/>
<dbReference type="Proteomes" id="UP000236291">
    <property type="component" value="Unassembled WGS sequence"/>
</dbReference>
<accession>A0A2K3MPF6</accession>
<proteinExistence type="predicted"/>
<reference evidence="1 2" key="2">
    <citation type="journal article" date="2017" name="Front. Plant Sci.">
        <title>Gene Classification and Mining of Molecular Markers Useful in Red Clover (Trifolium pratense) Breeding.</title>
        <authorList>
            <person name="Istvanek J."/>
            <person name="Dluhosova J."/>
            <person name="Dluhos P."/>
            <person name="Patkova L."/>
            <person name="Nedelnik J."/>
            <person name="Repkova J."/>
        </authorList>
    </citation>
    <scope>NUCLEOTIDE SEQUENCE [LARGE SCALE GENOMIC DNA]</scope>
    <source>
        <strain evidence="2">cv. Tatra</strain>
        <tissue evidence="1">Young leaves</tissue>
    </source>
</reference>